<evidence type="ECO:0000256" key="12">
    <source>
        <dbReference type="SAM" id="MobiDB-lite"/>
    </source>
</evidence>
<feature type="compositionally biased region" description="Low complexity" evidence="12">
    <location>
        <begin position="497"/>
        <end position="506"/>
    </location>
</feature>
<evidence type="ECO:0000259" key="14">
    <source>
        <dbReference type="Pfam" id="PF26004"/>
    </source>
</evidence>
<evidence type="ECO:0000256" key="7">
    <source>
        <dbReference type="ARBA" id="ARBA00022989"/>
    </source>
</evidence>
<evidence type="ECO:0000256" key="1">
    <source>
        <dbReference type="ARBA" id="ARBA00004606"/>
    </source>
</evidence>
<feature type="compositionally biased region" description="Low complexity" evidence="12">
    <location>
        <begin position="534"/>
        <end position="549"/>
    </location>
</feature>
<dbReference type="InterPro" id="IPR052376">
    <property type="entry name" value="Oxidative_Scav/Glycosyltrans"/>
</dbReference>
<keyword evidence="8" id="KW-0176">Collagen</keyword>
<keyword evidence="3" id="KW-0479">Metal-binding</keyword>
<feature type="compositionally biased region" description="Low complexity" evidence="12">
    <location>
        <begin position="578"/>
        <end position="588"/>
    </location>
</feature>
<comment type="subcellular location">
    <subcellularLocation>
        <location evidence="1">Membrane</location>
        <topology evidence="1">Single-pass type II membrane protein</topology>
    </subcellularLocation>
</comment>
<evidence type="ECO:0000313" key="15">
    <source>
        <dbReference type="EMBL" id="KAF3703693.1"/>
    </source>
</evidence>
<evidence type="ECO:0000256" key="11">
    <source>
        <dbReference type="SAM" id="Coils"/>
    </source>
</evidence>
<keyword evidence="2 13" id="KW-0812">Transmembrane</keyword>
<dbReference type="Proteomes" id="UP000503349">
    <property type="component" value="Chromosome 19"/>
</dbReference>
<dbReference type="SUPFAM" id="SSF56436">
    <property type="entry name" value="C-type lectin-like"/>
    <property type="match status" value="1"/>
</dbReference>
<dbReference type="InterPro" id="IPR016187">
    <property type="entry name" value="CTDL_fold"/>
</dbReference>
<keyword evidence="10" id="KW-0675">Receptor</keyword>
<accession>A0A6G1QN18</accession>
<feature type="domain" description="Collectin-12" evidence="14">
    <location>
        <begin position="273"/>
        <end position="347"/>
    </location>
</feature>
<evidence type="ECO:0000256" key="4">
    <source>
        <dbReference type="ARBA" id="ARBA00022734"/>
    </source>
</evidence>
<protein>
    <submittedName>
        <fullName evidence="15">Collectin-12</fullName>
    </submittedName>
</protein>
<evidence type="ECO:0000313" key="16">
    <source>
        <dbReference type="Proteomes" id="UP000503349"/>
    </source>
</evidence>
<evidence type="ECO:0000256" key="13">
    <source>
        <dbReference type="SAM" id="Phobius"/>
    </source>
</evidence>
<evidence type="ECO:0000256" key="6">
    <source>
        <dbReference type="ARBA" id="ARBA00022968"/>
    </source>
</evidence>
<dbReference type="AlphaFoldDB" id="A0A6G1QN18"/>
<keyword evidence="11" id="KW-0175">Coiled coil</keyword>
<keyword evidence="16" id="KW-1185">Reference proteome</keyword>
<dbReference type="Pfam" id="PF01391">
    <property type="entry name" value="Collagen"/>
    <property type="match status" value="2"/>
</dbReference>
<evidence type="ECO:0000256" key="5">
    <source>
        <dbReference type="ARBA" id="ARBA00022737"/>
    </source>
</evidence>
<feature type="transmembrane region" description="Helical" evidence="13">
    <location>
        <begin position="87"/>
        <end position="105"/>
    </location>
</feature>
<sequence length="739" mass="79172">MIIILSVSFYGGVWFPSHAIKEMQPESGHTWSRDGVGFLLGLRSCPVNSEAIGSNSALPLIASLAGIQEGTQCTKCKNEWALKTSIALLYVLCTLLTIAVAVLGYKVVQKVDSVSEGIANYGGKIIAVETDLKKLDDQTGEKSENTTTEIQAFKNNIWALQRQLSVVEERIHSDQVKLNQLQNIGSNIQSSQGSIQGLLGTNTANLRYVNGTLQSYGSIIEGLQDDTSRLQRELHQQVKLQNQALLSISSLNLTQAQQRGLIAALQRSVEDTSQAIQKMRSDFQSLEQTTRQTRSDTEWLRSKVENLQILASNASALAKANNDSLEDVGSQFTFMANQLQNTSRLADAHDQTLREIMDQQRDFGNLTSTKFDRLEIQLDESEQNMDRLTGNISLTTQLLGAINRNLNELRTCSDTVGRHSDFLLILNSSMMDVRTDAVSLRSQQEELAARLDKEVTSLSIVMEEMKLVDTKHSQLITNFTILQGPPGPRGPRGDKGSQGPPGQTGQKGEKGEKGSPGIRGPRGEQGPPGPPGLPGLKGLPGAPGIPGSKGSRGSGGRAGPPGTKGEPGTAGLPGRDGQPGSQGAQGAPGMRGPIGPAGEQGPRGLPGPPGPTGAPGPPGQPIQIQGAVIPFGPMSLQDEAIAPTLWAPGCPDGWVNYTEKCYFFSRVLHSFDDAKAICEIQSASLLIINDMEEQQKQLDCSDNLESQRAPSSYSLHSCGAGPLTQHMGSQYGESKGTIL</sequence>
<evidence type="ECO:0000256" key="3">
    <source>
        <dbReference type="ARBA" id="ARBA00022723"/>
    </source>
</evidence>
<dbReference type="InterPro" id="IPR016186">
    <property type="entry name" value="C-type_lectin-like/link_sf"/>
</dbReference>
<feature type="coiled-coil region" evidence="11">
    <location>
        <begin position="262"/>
        <end position="289"/>
    </location>
</feature>
<evidence type="ECO:0000256" key="9">
    <source>
        <dbReference type="ARBA" id="ARBA00023136"/>
    </source>
</evidence>
<gene>
    <name evidence="15" type="ORF">EXN66_Car019381</name>
</gene>
<reference evidence="15 16" key="1">
    <citation type="submission" date="2019-02" db="EMBL/GenBank/DDBJ databases">
        <title>Opniocepnalus argus genome.</title>
        <authorList>
            <person name="Zhou C."/>
            <person name="Xiao S."/>
        </authorList>
    </citation>
    <scope>NUCLEOTIDE SEQUENCE [LARGE SCALE GENOMIC DNA]</scope>
    <source>
        <strain evidence="15">OARG1902GOOAL</strain>
        <tissue evidence="15">Muscle</tissue>
    </source>
</reference>
<name>A0A6G1QN18_CHAAH</name>
<keyword evidence="6" id="KW-0735">Signal-anchor</keyword>
<reference evidence="16" key="2">
    <citation type="submission" date="2019-02" db="EMBL/GenBank/DDBJ databases">
        <title>Opniocepnalus argus Var Kimnra genome.</title>
        <authorList>
            <person name="Zhou C."/>
            <person name="Xiao S."/>
        </authorList>
    </citation>
    <scope>NUCLEOTIDE SEQUENCE [LARGE SCALE GENOMIC DNA]</scope>
</reference>
<keyword evidence="7 13" id="KW-1133">Transmembrane helix</keyword>
<feature type="region of interest" description="Disordered" evidence="12">
    <location>
        <begin position="480"/>
        <end position="624"/>
    </location>
</feature>
<evidence type="ECO:0000256" key="2">
    <source>
        <dbReference type="ARBA" id="ARBA00022692"/>
    </source>
</evidence>
<dbReference type="Gene3D" id="3.10.100.10">
    <property type="entry name" value="Mannose-Binding Protein A, subunit A"/>
    <property type="match status" value="1"/>
</dbReference>
<evidence type="ECO:0000256" key="8">
    <source>
        <dbReference type="ARBA" id="ARBA00023119"/>
    </source>
</evidence>
<feature type="compositionally biased region" description="Pro residues" evidence="12">
    <location>
        <begin position="605"/>
        <end position="620"/>
    </location>
</feature>
<keyword evidence="9 13" id="KW-0472">Membrane</keyword>
<keyword evidence="4" id="KW-0430">Lectin</keyword>
<proteinExistence type="predicted"/>
<dbReference type="InterPro" id="IPR008160">
    <property type="entry name" value="Collagen"/>
</dbReference>
<keyword evidence="5" id="KW-0677">Repeat</keyword>
<dbReference type="EMBL" id="CM015730">
    <property type="protein sequence ID" value="KAF3703693.1"/>
    <property type="molecule type" value="Genomic_DNA"/>
</dbReference>
<evidence type="ECO:0000256" key="10">
    <source>
        <dbReference type="ARBA" id="ARBA00023170"/>
    </source>
</evidence>
<dbReference type="InterPro" id="IPR058762">
    <property type="entry name" value="COLEC12_dom"/>
</dbReference>
<dbReference type="Pfam" id="PF26004">
    <property type="entry name" value="COLEC12"/>
    <property type="match status" value="1"/>
</dbReference>
<organism evidence="15 16">
    <name type="scientific">Channa argus</name>
    <name type="common">Northern snakehead</name>
    <name type="synonym">Ophicephalus argus</name>
    <dbReference type="NCBI Taxonomy" id="215402"/>
    <lineage>
        <taxon>Eukaryota</taxon>
        <taxon>Metazoa</taxon>
        <taxon>Chordata</taxon>
        <taxon>Craniata</taxon>
        <taxon>Vertebrata</taxon>
        <taxon>Euteleostomi</taxon>
        <taxon>Actinopterygii</taxon>
        <taxon>Neopterygii</taxon>
        <taxon>Teleostei</taxon>
        <taxon>Neoteleostei</taxon>
        <taxon>Acanthomorphata</taxon>
        <taxon>Anabantaria</taxon>
        <taxon>Anabantiformes</taxon>
        <taxon>Channoidei</taxon>
        <taxon>Channidae</taxon>
        <taxon>Channa</taxon>
    </lineage>
</organism>
<feature type="compositionally biased region" description="Gly residues" evidence="12">
    <location>
        <begin position="550"/>
        <end position="559"/>
    </location>
</feature>
<dbReference type="GO" id="GO:0005581">
    <property type="term" value="C:collagen trimer"/>
    <property type="evidence" value="ECO:0007669"/>
    <property type="project" value="UniProtKB-KW"/>
</dbReference>
<dbReference type="PANTHER" id="PTHR39082:SF1">
    <property type="entry name" value="SCAVENGER RECEPTOR CLASS A MEMBER 3"/>
    <property type="match status" value="1"/>
</dbReference>
<dbReference type="PANTHER" id="PTHR39082">
    <property type="entry name" value="PHOSPHOLIPASE C-BETA-2-RELATED"/>
    <property type="match status" value="1"/>
</dbReference>